<evidence type="ECO:0000313" key="2">
    <source>
        <dbReference type="Proteomes" id="UP000238916"/>
    </source>
</evidence>
<name>A0A2U3KHX1_9FIRM</name>
<accession>A0A2U3KHX1</accession>
<evidence type="ECO:0000313" key="1">
    <source>
        <dbReference type="EMBL" id="SPF39275.1"/>
    </source>
</evidence>
<dbReference type="AlphaFoldDB" id="A0A2U3KHX1"/>
<dbReference type="Proteomes" id="UP000238916">
    <property type="component" value="Unassembled WGS sequence"/>
</dbReference>
<gene>
    <name evidence="1" type="ORF">SBF1_2050006</name>
</gene>
<reference evidence="2" key="1">
    <citation type="submission" date="2018-02" db="EMBL/GenBank/DDBJ databases">
        <authorList>
            <person name="Hausmann B."/>
        </authorList>
    </citation>
    <scope>NUCLEOTIDE SEQUENCE [LARGE SCALE GENOMIC DNA]</scope>
    <source>
        <strain evidence="2">Peat soil MAG SbF1</strain>
    </source>
</reference>
<protein>
    <submittedName>
        <fullName evidence="1">Uncharacterized protein</fullName>
    </submittedName>
</protein>
<organism evidence="1 2">
    <name type="scientific">Candidatus Desulfosporosinus infrequens</name>
    <dbReference type="NCBI Taxonomy" id="2043169"/>
    <lineage>
        <taxon>Bacteria</taxon>
        <taxon>Bacillati</taxon>
        <taxon>Bacillota</taxon>
        <taxon>Clostridia</taxon>
        <taxon>Eubacteriales</taxon>
        <taxon>Desulfitobacteriaceae</taxon>
        <taxon>Desulfosporosinus</taxon>
    </lineage>
</organism>
<proteinExistence type="predicted"/>
<dbReference type="EMBL" id="OMOF01000119">
    <property type="protein sequence ID" value="SPF39275.1"/>
    <property type="molecule type" value="Genomic_DNA"/>
</dbReference>
<sequence length="40" mass="4676">MVLKPDGFFLALLRSIFQKANGCGKHSKFILRRRLLKCRI</sequence>